<accession>A0AAN8UHP8</accession>
<gene>
    <name evidence="1" type="ORF">RJ641_020802</name>
</gene>
<reference evidence="1 2" key="1">
    <citation type="submission" date="2023-12" db="EMBL/GenBank/DDBJ databases">
        <title>A high-quality genome assembly for Dillenia turbinata (Dilleniales).</title>
        <authorList>
            <person name="Chanderbali A."/>
        </authorList>
    </citation>
    <scope>NUCLEOTIDE SEQUENCE [LARGE SCALE GENOMIC DNA]</scope>
    <source>
        <strain evidence="1">LSX21</strain>
        <tissue evidence="1">Leaf</tissue>
    </source>
</reference>
<name>A0AAN8UHP8_9MAGN</name>
<dbReference type="Gene3D" id="3.30.70.100">
    <property type="match status" value="1"/>
</dbReference>
<dbReference type="PANTHER" id="PTHR43268">
    <property type="entry name" value="THIOSULFATE SULFURTRANSFERASE/RHODANESE-LIKE DOMAIN-CONTAINING PROTEIN 2"/>
    <property type="match status" value="1"/>
</dbReference>
<comment type="caution">
    <text evidence="1">The sequence shown here is derived from an EMBL/GenBank/DDBJ whole genome shotgun (WGS) entry which is preliminary data.</text>
</comment>
<dbReference type="AlphaFoldDB" id="A0AAN8UHP8"/>
<dbReference type="Proteomes" id="UP001370490">
    <property type="component" value="Unassembled WGS sequence"/>
</dbReference>
<proteinExistence type="predicted"/>
<evidence type="ECO:0000313" key="1">
    <source>
        <dbReference type="EMBL" id="KAK6915685.1"/>
    </source>
</evidence>
<keyword evidence="2" id="KW-1185">Reference proteome</keyword>
<evidence type="ECO:0000313" key="2">
    <source>
        <dbReference type="Proteomes" id="UP001370490"/>
    </source>
</evidence>
<dbReference type="PANTHER" id="PTHR43268:SF6">
    <property type="entry name" value="THIOSULFATE SULFURTRANSFERASE_RHODANESE-LIKE DOMAIN-CONTAINING PROTEIN 2"/>
    <property type="match status" value="1"/>
</dbReference>
<organism evidence="1 2">
    <name type="scientific">Dillenia turbinata</name>
    <dbReference type="NCBI Taxonomy" id="194707"/>
    <lineage>
        <taxon>Eukaryota</taxon>
        <taxon>Viridiplantae</taxon>
        <taxon>Streptophyta</taxon>
        <taxon>Embryophyta</taxon>
        <taxon>Tracheophyta</taxon>
        <taxon>Spermatophyta</taxon>
        <taxon>Magnoliopsida</taxon>
        <taxon>eudicotyledons</taxon>
        <taxon>Gunneridae</taxon>
        <taxon>Pentapetalae</taxon>
        <taxon>Dilleniales</taxon>
        <taxon>Dilleniaceae</taxon>
        <taxon>Dillenia</taxon>
    </lineage>
</organism>
<dbReference type="EMBL" id="JBAMMX010000025">
    <property type="protein sequence ID" value="KAK6915685.1"/>
    <property type="molecule type" value="Genomic_DNA"/>
</dbReference>
<dbReference type="InterPro" id="IPR020936">
    <property type="entry name" value="TrhO"/>
</dbReference>
<sequence>MADTVEQQEEYGVVLYYKYAEVPDLEELFSFYNSNCNSLGLLGRVRRWDAECLEKHIDALKKNALFDRTDFKHASCARPLNDRVANECGFTSLAIRIVKELVTLSSYPLLKPPKISEAGRHLSAVEFHSVLLNYVE</sequence>
<protein>
    <submittedName>
        <fullName evidence="1">Uncharacterized protein</fullName>
    </submittedName>
</protein>